<dbReference type="EMBL" id="JAMKPW020000011">
    <property type="protein sequence ID" value="KAK8213513.1"/>
    <property type="molecule type" value="Genomic_DNA"/>
</dbReference>
<gene>
    <name evidence="1" type="ORF">M8818_002815</name>
</gene>
<proteinExistence type="predicted"/>
<accession>A0ACC3SGY7</accession>
<name>A0ACC3SGY7_9PEZI</name>
<organism evidence="1 2">
    <name type="scientific">Zalaria obscura</name>
    <dbReference type="NCBI Taxonomy" id="2024903"/>
    <lineage>
        <taxon>Eukaryota</taxon>
        <taxon>Fungi</taxon>
        <taxon>Dikarya</taxon>
        <taxon>Ascomycota</taxon>
        <taxon>Pezizomycotina</taxon>
        <taxon>Dothideomycetes</taxon>
        <taxon>Dothideomycetidae</taxon>
        <taxon>Dothideales</taxon>
        <taxon>Zalariaceae</taxon>
        <taxon>Zalaria</taxon>
    </lineage>
</organism>
<dbReference type="Proteomes" id="UP001320706">
    <property type="component" value="Unassembled WGS sequence"/>
</dbReference>
<reference evidence="1" key="1">
    <citation type="submission" date="2024-02" db="EMBL/GenBank/DDBJ databases">
        <title>Metagenome Assembled Genome of Zalaria obscura JY119.</title>
        <authorList>
            <person name="Vighnesh L."/>
            <person name="Jagadeeshwari U."/>
            <person name="Venkata Ramana C."/>
            <person name="Sasikala C."/>
        </authorList>
    </citation>
    <scope>NUCLEOTIDE SEQUENCE</scope>
    <source>
        <strain evidence="1">JY119</strain>
    </source>
</reference>
<keyword evidence="2" id="KW-1185">Reference proteome</keyword>
<protein>
    <submittedName>
        <fullName evidence="1">Uncharacterized protein</fullName>
    </submittedName>
</protein>
<evidence type="ECO:0000313" key="2">
    <source>
        <dbReference type="Proteomes" id="UP001320706"/>
    </source>
</evidence>
<evidence type="ECO:0000313" key="1">
    <source>
        <dbReference type="EMBL" id="KAK8213513.1"/>
    </source>
</evidence>
<comment type="caution">
    <text evidence="1">The sequence shown here is derived from an EMBL/GenBank/DDBJ whole genome shotgun (WGS) entry which is preliminary data.</text>
</comment>
<sequence>MASRIARSAMGAARARPTFRALPAISTPITAARYQSNVPQKDPKEHAQSLLDSLPGNNLVSKTAILSAGAGLSIAAISNELYVVNEESIVFFSLMSIYYAVATYGGPMYKEWAENQSNKIKNILNSARQEHTKAVKSRIESVKDLGGVIEITKNLFEVSKETAKLEAQAYELEQKTALAHEAKTVLDSWVRYEGQVKARQQRELAESIIAKIEKELENPKVLKQILDQSVTDVELYLTFLFVSHSTSTANLRVAPPTKSQTEPDLCIWSVIAEILTHRIIMSEDAELQAKIAALAGRINQHKQASSAPAPPHRGNYHGGSRWSPYGSPQTHYGRGGYPRPVHPTAHRNRTLVVNNGTNTPDSASQTSGSSTPTAQQSAPAGWVSKRDRHMQLINTAVYDKKVQERQKAMEETAQQKQLHRAEKERSRVMGHFQRTTAPSAQIPGQAAAPRIIEINGLQFRVAPDGSKLIRVLGKYPQVHGCRGSVLSKADGSNNTAEATPKQAKIAGVTFYRSKNGNLYRNSLVKSQRYRKITGPDNIEERGLMASSYRAKSVKKSQELCPRFTATGTAISFSNSPLSSACPSEEVGHPYGRQLTHAGSCSLGNRCRYTHDFNKLAICKDFLRHGKCAAGEEACNLSHDPTPNRVPACTHFLRGNCTNPDCRYAHIHTSPTAPVCRAFATIGYCEKGAECAERHVNECPDYANTGVCRNKKCRLPHVDTAGNLRKAAALKAGKAEEDQSSDLSSEEEDYEGIDSDDVDSDGMEDIVMGHDDGHELSQQQDFVSFA</sequence>